<feature type="domain" description="Fido" evidence="1">
    <location>
        <begin position="8"/>
        <end position="90"/>
    </location>
</feature>
<sequence>MSSKIKYITPEDLLQIVNIIQSIDYLHQEEIPNYDAETESIDKYFALIERSRTHYYPDVYSKSAFLIINLNNHYFSNGNKRLAFVTTLFF</sequence>
<evidence type="ECO:0000313" key="3">
    <source>
        <dbReference type="Proteomes" id="UP000177067"/>
    </source>
</evidence>
<name>A0A1F6LGS3_9BACT</name>
<dbReference type="InterPro" id="IPR053737">
    <property type="entry name" value="Type_II_TA_Toxin"/>
</dbReference>
<dbReference type="Gene3D" id="1.20.120.1870">
    <property type="entry name" value="Fic/DOC protein, Fido domain"/>
    <property type="match status" value="1"/>
</dbReference>
<accession>A0A1F6LGS3</accession>
<evidence type="ECO:0000313" key="2">
    <source>
        <dbReference type="EMBL" id="OGH58658.1"/>
    </source>
</evidence>
<reference evidence="2 3" key="1">
    <citation type="journal article" date="2016" name="Nat. Commun.">
        <title>Thousands of microbial genomes shed light on interconnected biogeochemical processes in an aquifer system.</title>
        <authorList>
            <person name="Anantharaman K."/>
            <person name="Brown C.T."/>
            <person name="Hug L.A."/>
            <person name="Sharon I."/>
            <person name="Castelle C.J."/>
            <person name="Probst A.J."/>
            <person name="Thomas B.C."/>
            <person name="Singh A."/>
            <person name="Wilkins M.J."/>
            <person name="Karaoz U."/>
            <person name="Brodie E.L."/>
            <person name="Williams K.H."/>
            <person name="Hubbard S.S."/>
            <person name="Banfield J.F."/>
        </authorList>
    </citation>
    <scope>NUCLEOTIDE SEQUENCE [LARGE SCALE GENOMIC DNA]</scope>
</reference>
<organism evidence="2 3">
    <name type="scientific">Candidatus Magasanikbacteria bacterium RIFCSPHIGHO2_01_FULL_33_34</name>
    <dbReference type="NCBI Taxonomy" id="1798671"/>
    <lineage>
        <taxon>Bacteria</taxon>
        <taxon>Candidatus Magasanikiibacteriota</taxon>
    </lineage>
</organism>
<comment type="caution">
    <text evidence="2">The sequence shown here is derived from an EMBL/GenBank/DDBJ whole genome shotgun (WGS) entry which is preliminary data.</text>
</comment>
<dbReference type="AlphaFoldDB" id="A0A1F6LGS3"/>
<dbReference type="InterPro" id="IPR003812">
    <property type="entry name" value="Fido"/>
</dbReference>
<dbReference type="Pfam" id="PF02661">
    <property type="entry name" value="Fic"/>
    <property type="match status" value="1"/>
</dbReference>
<protein>
    <recommendedName>
        <fullName evidence="1">Fido domain-containing protein</fullName>
    </recommendedName>
</protein>
<gene>
    <name evidence="2" type="ORF">A2725_03090</name>
</gene>
<dbReference type="Proteomes" id="UP000177067">
    <property type="component" value="Unassembled WGS sequence"/>
</dbReference>
<proteinExistence type="predicted"/>
<evidence type="ECO:0000259" key="1">
    <source>
        <dbReference type="Pfam" id="PF02661"/>
    </source>
</evidence>
<dbReference type="EMBL" id="MFPS01000009">
    <property type="protein sequence ID" value="OGH58658.1"/>
    <property type="molecule type" value="Genomic_DNA"/>
</dbReference>